<dbReference type="GO" id="GO:0016740">
    <property type="term" value="F:transferase activity"/>
    <property type="evidence" value="ECO:0007669"/>
    <property type="project" value="UniProtKB-KW"/>
</dbReference>
<proteinExistence type="predicted"/>
<reference evidence="1" key="1">
    <citation type="journal article" date="2019" name="FEMS Microbiol. Lett.">
        <title>High-throughput screening for texturing Lactococcus strains.</title>
        <authorList>
            <person name="Poulsen V.K."/>
            <person name="Derkx P."/>
            <person name="Oregaard G."/>
        </authorList>
    </citation>
    <scope>NUCLEOTIDE SEQUENCE</scope>
    <source>
        <strain evidence="1">Lll7</strain>
    </source>
</reference>
<accession>A0A3T0PX09</accession>
<keyword evidence="1" id="KW-0808">Transferase</keyword>
<organism evidence="1">
    <name type="scientific">Lactococcus lactis</name>
    <dbReference type="NCBI Taxonomy" id="1358"/>
    <lineage>
        <taxon>Bacteria</taxon>
        <taxon>Bacillati</taxon>
        <taxon>Bacillota</taxon>
        <taxon>Bacilli</taxon>
        <taxon>Lactobacillales</taxon>
        <taxon>Streptococcaceae</taxon>
        <taxon>Lactococcus</taxon>
    </lineage>
</organism>
<protein>
    <submittedName>
        <fullName evidence="1">Acetyltransferase</fullName>
    </submittedName>
</protein>
<dbReference type="InterPro" id="IPR011004">
    <property type="entry name" value="Trimer_LpxA-like_sf"/>
</dbReference>
<sequence>MCKLEITTRAELKNILSYERKMYFGSMGTYQIFLRITKNHPDYYAWKYIKQMRKTSYYYSKRNNNLIYSILYILNSRAFNSMGRKLGIESGENVFQEGLRLFHTNGIVVNGNARVGKNCWLYGNNCIGNDGITRGCPKIGDNVRICVGGKVLGDIEIADEIVIAAGAVVVKSCSERGAILAGIPAKIIGYRTDKTFLE</sequence>
<dbReference type="EMBL" id="MH678630">
    <property type="protein sequence ID" value="AZY91879.1"/>
    <property type="molecule type" value="Genomic_DNA"/>
</dbReference>
<name>A0A3T0PX09_9LACT</name>
<dbReference type="PANTHER" id="PTHR42811">
    <property type="entry name" value="SERINE ACETYLTRANSFERASE"/>
    <property type="match status" value="1"/>
</dbReference>
<dbReference type="Gene3D" id="2.160.10.10">
    <property type="entry name" value="Hexapeptide repeat proteins"/>
    <property type="match status" value="1"/>
</dbReference>
<evidence type="ECO:0000313" key="1">
    <source>
        <dbReference type="EMBL" id="AZY91879.1"/>
    </source>
</evidence>
<dbReference type="AlphaFoldDB" id="A0A3T0PX09"/>
<dbReference type="SUPFAM" id="SSF51161">
    <property type="entry name" value="Trimeric LpxA-like enzymes"/>
    <property type="match status" value="1"/>
</dbReference>